<evidence type="ECO:0000313" key="10">
    <source>
        <dbReference type="Proteomes" id="UP000827724"/>
    </source>
</evidence>
<comment type="similarity">
    <text evidence="2">Belongs to the NEMF family.</text>
</comment>
<evidence type="ECO:0000256" key="2">
    <source>
        <dbReference type="ARBA" id="ARBA00008318"/>
    </source>
</evidence>
<dbReference type="AlphaFoldDB" id="A0A9P8QKA7"/>
<dbReference type="Gene3D" id="2.30.310.10">
    <property type="entry name" value="ibrinogen binding protein from staphylococcus aureus domain"/>
    <property type="match status" value="1"/>
</dbReference>
<accession>A0A9P8QKA7</accession>
<dbReference type="GO" id="GO:1990112">
    <property type="term" value="C:RQC complex"/>
    <property type="evidence" value="ECO:0007669"/>
    <property type="project" value="TreeGrafter"/>
</dbReference>
<reference evidence="9" key="1">
    <citation type="submission" date="2021-08" db="EMBL/GenBank/DDBJ databases">
        <title>Chromosome-Level Trichoderma cornu-damae using Hi-C Data.</title>
        <authorList>
            <person name="Kim C.S."/>
        </authorList>
    </citation>
    <scope>NUCLEOTIDE SEQUENCE</scope>
    <source>
        <strain evidence="9">KA19-0412C</strain>
    </source>
</reference>
<evidence type="ECO:0000256" key="6">
    <source>
        <dbReference type="SAM" id="MobiDB-lite"/>
    </source>
</evidence>
<dbReference type="EMBL" id="JAIWOZ010000006">
    <property type="protein sequence ID" value="KAH6604127.1"/>
    <property type="molecule type" value="Genomic_DNA"/>
</dbReference>
<dbReference type="GO" id="GO:0000049">
    <property type="term" value="F:tRNA binding"/>
    <property type="evidence" value="ECO:0007669"/>
    <property type="project" value="TreeGrafter"/>
</dbReference>
<keyword evidence="10" id="KW-1185">Reference proteome</keyword>
<dbReference type="Pfam" id="PF11923">
    <property type="entry name" value="NFACT-C"/>
    <property type="match status" value="1"/>
</dbReference>
<dbReference type="PANTHER" id="PTHR15239:SF6">
    <property type="entry name" value="RIBOSOME QUALITY CONTROL COMPLEX SUBUNIT NEMF"/>
    <property type="match status" value="1"/>
</dbReference>
<comment type="caution">
    <text evidence="9">The sequence shown here is derived from an EMBL/GenBank/DDBJ whole genome shotgun (WGS) entry which is preliminary data.</text>
</comment>
<dbReference type="Pfam" id="PF05833">
    <property type="entry name" value="NFACT_N"/>
    <property type="match status" value="1"/>
</dbReference>
<evidence type="ECO:0000313" key="9">
    <source>
        <dbReference type="EMBL" id="KAH6604127.1"/>
    </source>
</evidence>
<dbReference type="PANTHER" id="PTHR15239">
    <property type="entry name" value="NUCLEAR EXPORT MEDIATOR FACTOR NEMF"/>
    <property type="match status" value="1"/>
</dbReference>
<feature type="compositionally biased region" description="Basic and acidic residues" evidence="6">
    <location>
        <begin position="949"/>
        <end position="970"/>
    </location>
</feature>
<evidence type="ECO:0000256" key="3">
    <source>
        <dbReference type="ARBA" id="ARBA00022490"/>
    </source>
</evidence>
<evidence type="ECO:0000259" key="7">
    <source>
        <dbReference type="Pfam" id="PF05670"/>
    </source>
</evidence>
<dbReference type="Pfam" id="PF05670">
    <property type="entry name" value="NFACT-R_1"/>
    <property type="match status" value="1"/>
</dbReference>
<organism evidence="9 10">
    <name type="scientific">Trichoderma cornu-damae</name>
    <dbReference type="NCBI Taxonomy" id="654480"/>
    <lineage>
        <taxon>Eukaryota</taxon>
        <taxon>Fungi</taxon>
        <taxon>Dikarya</taxon>
        <taxon>Ascomycota</taxon>
        <taxon>Pezizomycotina</taxon>
        <taxon>Sordariomycetes</taxon>
        <taxon>Hypocreomycetidae</taxon>
        <taxon>Hypocreales</taxon>
        <taxon>Hypocreaceae</taxon>
        <taxon>Trichoderma</taxon>
    </lineage>
</organism>
<feature type="region of interest" description="Disordered" evidence="6">
    <location>
        <begin position="741"/>
        <end position="983"/>
    </location>
</feature>
<feature type="compositionally biased region" description="Basic and acidic residues" evidence="6">
    <location>
        <begin position="921"/>
        <end position="941"/>
    </location>
</feature>
<gene>
    <name evidence="9" type="ORF">Trco_007573</name>
</gene>
<feature type="compositionally biased region" description="Acidic residues" evidence="6">
    <location>
        <begin position="835"/>
        <end position="848"/>
    </location>
</feature>
<proteinExistence type="inferred from homology"/>
<evidence type="ECO:0000256" key="5">
    <source>
        <dbReference type="ARBA" id="ARBA00070414"/>
    </source>
</evidence>
<dbReference type="OrthoDB" id="207084at2759"/>
<feature type="compositionally biased region" description="Gly residues" evidence="6">
    <location>
        <begin position="1090"/>
        <end position="1119"/>
    </location>
</feature>
<keyword evidence="4" id="KW-0175">Coiled coil</keyword>
<evidence type="ECO:0000256" key="1">
    <source>
        <dbReference type="ARBA" id="ARBA00004496"/>
    </source>
</evidence>
<feature type="domain" description="NFACT RNA-binding" evidence="7">
    <location>
        <begin position="583"/>
        <end position="696"/>
    </location>
</feature>
<dbReference type="GO" id="GO:0043023">
    <property type="term" value="F:ribosomal large subunit binding"/>
    <property type="evidence" value="ECO:0007669"/>
    <property type="project" value="TreeGrafter"/>
</dbReference>
<dbReference type="InterPro" id="IPR021846">
    <property type="entry name" value="NFACT-C"/>
</dbReference>
<feature type="compositionally biased region" description="Low complexity" evidence="6">
    <location>
        <begin position="910"/>
        <end position="920"/>
    </location>
</feature>
<feature type="region of interest" description="Disordered" evidence="6">
    <location>
        <begin position="1088"/>
        <end position="1119"/>
    </location>
</feature>
<feature type="compositionally biased region" description="Acidic residues" evidence="6">
    <location>
        <begin position="753"/>
        <end position="766"/>
    </location>
</feature>
<dbReference type="Proteomes" id="UP000827724">
    <property type="component" value="Unassembled WGS sequence"/>
</dbReference>
<dbReference type="InterPro" id="IPR051608">
    <property type="entry name" value="RQC_Subunit_NEMF"/>
</dbReference>
<feature type="compositionally biased region" description="Acidic residues" evidence="6">
    <location>
        <begin position="472"/>
        <end position="495"/>
    </location>
</feature>
<protein>
    <recommendedName>
        <fullName evidence="5">Ribosome quality control complex subunit 2</fullName>
    </recommendedName>
</protein>
<evidence type="ECO:0000259" key="8">
    <source>
        <dbReference type="Pfam" id="PF11923"/>
    </source>
</evidence>
<feature type="compositionally biased region" description="Low complexity" evidence="6">
    <location>
        <begin position="819"/>
        <end position="834"/>
    </location>
</feature>
<name>A0A9P8QKA7_9HYPO</name>
<feature type="compositionally biased region" description="Basic and acidic residues" evidence="6">
    <location>
        <begin position="789"/>
        <end position="807"/>
    </location>
</feature>
<dbReference type="FunFam" id="2.30.310.10:FF:000003">
    <property type="entry name" value="Zinc knuckle domain containing protein"/>
    <property type="match status" value="1"/>
</dbReference>
<comment type="subcellular location">
    <subcellularLocation>
        <location evidence="1">Cytoplasm</location>
    </subcellularLocation>
</comment>
<dbReference type="GO" id="GO:1990116">
    <property type="term" value="P:ribosome-associated ubiquitin-dependent protein catabolic process"/>
    <property type="evidence" value="ECO:0007669"/>
    <property type="project" value="TreeGrafter"/>
</dbReference>
<evidence type="ECO:0000256" key="4">
    <source>
        <dbReference type="ARBA" id="ARBA00023054"/>
    </source>
</evidence>
<feature type="compositionally biased region" description="Basic residues" evidence="6">
    <location>
        <begin position="882"/>
        <end position="897"/>
    </location>
</feature>
<feature type="region of interest" description="Disordered" evidence="6">
    <location>
        <begin position="472"/>
        <end position="503"/>
    </location>
</feature>
<dbReference type="InterPro" id="IPR008532">
    <property type="entry name" value="NFACT_RNA-bd"/>
</dbReference>
<dbReference type="GO" id="GO:0072344">
    <property type="term" value="P:rescue of stalled ribosome"/>
    <property type="evidence" value="ECO:0007669"/>
    <property type="project" value="TreeGrafter"/>
</dbReference>
<sequence>MPHGNQDEFLTKLHISASVSPQNANASMKQRFSSLDVKVIAHELQGSLVTLRLANVYDLSSKILLLKFAKPDNKQQLLVDNGFRCHLTDFSRTTAAAPSAFVARLRKYLKTRRLTAVTQVGTDRILEFQFSDGQYRMFLEFFASGNIILTDADLKILAISRNVSEGDGQEPQRVGLQYSLENRQNFGGAPALTKERVRDALKTAAEKAEASAVAGAFSGKKAKGKSGGDLRKALAVSITELPPVLVENILQANRFDVSTKPADVLGNESLLDALVGHLSEARGVVENITASATCTGYIFARKKATPSSGPDEADETRKREGLLYEDFHPFVPQKFKDDPSVQVLEFEGYNRTVDEFFSSLEGQKLESRLSGREEAAKKKLEAARHEQAKRIQGLQDAQAMNLRKAAAIEANVERVQEAMDAVNGLLAQGMDWVDIGKLVEREKKRQNPVAEIISLPLKLSENTITLLLAEEEFDEDEAGEDDPFETDDSDSEEERSEANALAKDGKSDKLLTVDIVLSASPWSNAREYYEERRSAAMKQEKTQLQATKALKSAEQKIAEDLKKGLKQEKALLQPIRKQMWFEKFMWFISSDGYLVLGGKDPQQSEMLYRRYLRKGDVYCHADVRGAANMVIKNNPNTPDAPIPPATLSQAGSLAVCSSDAWDSKAGMGAWWVSADQVSKSTPSGEIMPAGNFTIEGKKNYLPPTQLLLGLGFVFKISEQSKNKHLKHRIHDERSSMALEGAAAGEDELRNAEEVDDAEDSDVDSEENNPSNGKRANPLQGSGDEGEAVDDARDELAAVKMSDDRPANDETATPPVDAIEAGPEAGPGEGANEADAAADGEEDGSEEDGPAPSEPATEVSEAPTGASDAASYTARASEATGKGHQKRGQKGKARKIAQKYKGQDEEDRAAAEALIGAAVGRQRAEAEAAARAQRQAELEATKERRRAQHERKQREVAEQEEIRRAVMKEGLDEPEPDEAEKATNLDTLVGTPLAGDEIIEVIPVCAPWNALVRFKYKVKMQPGSVKKGKAVKEVLDRLKTDSARKGVVDEAARDTEKMWPREIELIKGLKPEDVVNSVPVSKLRVMMAGASGQGGGAGGGGGKGKGNGGKGGKGGKGSKK</sequence>
<keyword evidence="3" id="KW-0963">Cytoplasm</keyword>
<feature type="domain" description="NFACT protein C-terminal" evidence="8">
    <location>
        <begin position="978"/>
        <end position="1085"/>
    </location>
</feature>
<dbReference type="GO" id="GO:0005737">
    <property type="term" value="C:cytoplasm"/>
    <property type="evidence" value="ECO:0007669"/>
    <property type="project" value="UniProtKB-SubCell"/>
</dbReference>